<evidence type="ECO:0000313" key="2">
    <source>
        <dbReference type="Proteomes" id="UP000030151"/>
    </source>
</evidence>
<protein>
    <submittedName>
        <fullName evidence="1">Uncharacterized protein</fullName>
    </submittedName>
</protein>
<organism evidence="1 2">
    <name type="scientific">Metarhizium robertsii</name>
    <dbReference type="NCBI Taxonomy" id="568076"/>
    <lineage>
        <taxon>Eukaryota</taxon>
        <taxon>Fungi</taxon>
        <taxon>Dikarya</taxon>
        <taxon>Ascomycota</taxon>
        <taxon>Pezizomycotina</taxon>
        <taxon>Sordariomycetes</taxon>
        <taxon>Hypocreomycetidae</taxon>
        <taxon>Hypocreales</taxon>
        <taxon>Clavicipitaceae</taxon>
        <taxon>Metarhizium</taxon>
    </lineage>
</organism>
<reference evidence="1 2" key="1">
    <citation type="submission" date="2014-02" db="EMBL/GenBank/DDBJ databases">
        <title>The genome sequence of the entomopathogenic fungus Metarhizium robertsii ARSEF 2575.</title>
        <authorList>
            <person name="Giuliano Garisto Donzelli B."/>
            <person name="Roe B.A."/>
            <person name="Macmil S.L."/>
            <person name="Krasnoff S.B."/>
            <person name="Gibson D.M."/>
        </authorList>
    </citation>
    <scope>NUCLEOTIDE SEQUENCE [LARGE SCALE GENOMIC DNA]</scope>
    <source>
        <strain evidence="1 2">ARSEF 2575</strain>
    </source>
</reference>
<dbReference type="EMBL" id="JELW01000021">
    <property type="protein sequence ID" value="EXU99115.1"/>
    <property type="molecule type" value="Genomic_DNA"/>
</dbReference>
<accession>A0A0A1UT04</accession>
<gene>
    <name evidence="1" type="ORF">X797_007838</name>
</gene>
<sequence>MLITWLAIRGTQLPQSRLINIAQTIRLRYGTCFGTNRCRVLDVVAGLNTDDADELRMMSGEQEYCVALITGIAKRVPPCPKRLQLNSWTIISDGVTAERSFDGREVLKGGFHSQDKDFKGMLDAPSCPWYFNIGLSNQHLWQHIQAYIANTCK</sequence>
<name>A0A0A1UT04_9HYPO</name>
<dbReference type="AlphaFoldDB" id="A0A0A1UT04"/>
<dbReference type="Proteomes" id="UP000030151">
    <property type="component" value="Unassembled WGS sequence"/>
</dbReference>
<evidence type="ECO:0000313" key="1">
    <source>
        <dbReference type="EMBL" id="EXU99115.1"/>
    </source>
</evidence>
<dbReference type="HOGENOM" id="CLU_1713716_0_0_1"/>
<comment type="caution">
    <text evidence="1">The sequence shown here is derived from an EMBL/GenBank/DDBJ whole genome shotgun (WGS) entry which is preliminary data.</text>
</comment>
<proteinExistence type="predicted"/>